<dbReference type="AlphaFoldDB" id="A0A4V2UJM2"/>
<dbReference type="Proteomes" id="UP000295793">
    <property type="component" value="Unassembled WGS sequence"/>
</dbReference>
<evidence type="ECO:0000256" key="4">
    <source>
        <dbReference type="ARBA" id="ARBA00023288"/>
    </source>
</evidence>
<proteinExistence type="predicted"/>
<dbReference type="Pfam" id="PF09864">
    <property type="entry name" value="MliC"/>
    <property type="match status" value="1"/>
</dbReference>
<feature type="chain" id="PRO_5020284143" evidence="5">
    <location>
        <begin position="26"/>
        <end position="110"/>
    </location>
</feature>
<reference evidence="7 8" key="1">
    <citation type="submission" date="2019-03" db="EMBL/GenBank/DDBJ databases">
        <title>Genomic Encyclopedia of Archaeal and Bacterial Type Strains, Phase II (KMG-II): from individual species to whole genera.</title>
        <authorList>
            <person name="Goeker M."/>
        </authorList>
    </citation>
    <scope>NUCLEOTIDE SEQUENCE [LARGE SCALE GENOMIC DNA]</scope>
    <source>
        <strain evidence="7 8">DSM 15388</strain>
    </source>
</reference>
<gene>
    <name evidence="7" type="ORF">BCF53_10927</name>
</gene>
<evidence type="ECO:0000259" key="6">
    <source>
        <dbReference type="Pfam" id="PF09864"/>
    </source>
</evidence>
<dbReference type="InterPro" id="IPR036328">
    <property type="entry name" value="MliC_sf"/>
</dbReference>
<keyword evidence="3" id="KW-0564">Palmitate</keyword>
<protein>
    <submittedName>
        <fullName evidence="7">Membrane-bound inhibitor of C-type lysozyme</fullName>
    </submittedName>
</protein>
<keyword evidence="2" id="KW-0472">Membrane</keyword>
<dbReference type="OrthoDB" id="26727at2"/>
<name>A0A4V2UJM2_9GAMM</name>
<evidence type="ECO:0000313" key="8">
    <source>
        <dbReference type="Proteomes" id="UP000295793"/>
    </source>
</evidence>
<dbReference type="Gene3D" id="2.40.128.200">
    <property type="match status" value="1"/>
</dbReference>
<organism evidence="7 8">
    <name type="scientific">Reinekea marinisedimentorum</name>
    <dbReference type="NCBI Taxonomy" id="230495"/>
    <lineage>
        <taxon>Bacteria</taxon>
        <taxon>Pseudomonadati</taxon>
        <taxon>Pseudomonadota</taxon>
        <taxon>Gammaproteobacteria</taxon>
        <taxon>Oceanospirillales</taxon>
        <taxon>Saccharospirillaceae</taxon>
        <taxon>Reinekea</taxon>
    </lineage>
</organism>
<keyword evidence="1 5" id="KW-0732">Signal</keyword>
<accession>A0A4V2UJM2</accession>
<evidence type="ECO:0000256" key="1">
    <source>
        <dbReference type="ARBA" id="ARBA00022729"/>
    </source>
</evidence>
<feature type="domain" description="C-type lysozyme inhibitor" evidence="6">
    <location>
        <begin position="45"/>
        <end position="101"/>
    </location>
</feature>
<sequence>MRMKFYRLLALSVALLTLCSACSLQKPSHSIVTVTYVESVDVGMGTTVQAAYSSEGHVLLTFKDGHTQLLKQAVSASGSRYVAEGVEWWEHQGEVTYKINGQLIFMGQQR</sequence>
<dbReference type="InterPro" id="IPR018660">
    <property type="entry name" value="MliC"/>
</dbReference>
<keyword evidence="4" id="KW-0449">Lipoprotein</keyword>
<evidence type="ECO:0000256" key="2">
    <source>
        <dbReference type="ARBA" id="ARBA00023136"/>
    </source>
</evidence>
<evidence type="ECO:0000256" key="3">
    <source>
        <dbReference type="ARBA" id="ARBA00023139"/>
    </source>
</evidence>
<dbReference type="EMBL" id="SLZR01000009">
    <property type="protein sequence ID" value="TCS40318.1"/>
    <property type="molecule type" value="Genomic_DNA"/>
</dbReference>
<comment type="caution">
    <text evidence="7">The sequence shown here is derived from an EMBL/GenBank/DDBJ whole genome shotgun (WGS) entry which is preliminary data.</text>
</comment>
<dbReference type="SUPFAM" id="SSF141488">
    <property type="entry name" value="YdhA-like"/>
    <property type="match status" value="1"/>
</dbReference>
<evidence type="ECO:0000256" key="5">
    <source>
        <dbReference type="SAM" id="SignalP"/>
    </source>
</evidence>
<keyword evidence="8" id="KW-1185">Reference proteome</keyword>
<feature type="signal peptide" evidence="5">
    <location>
        <begin position="1"/>
        <end position="25"/>
    </location>
</feature>
<evidence type="ECO:0000313" key="7">
    <source>
        <dbReference type="EMBL" id="TCS40318.1"/>
    </source>
</evidence>